<protein>
    <recommendedName>
        <fullName evidence="4">Dirigent protein</fullName>
    </recommendedName>
</protein>
<feature type="signal peptide" evidence="4">
    <location>
        <begin position="1"/>
        <end position="28"/>
    </location>
</feature>
<dbReference type="InterPro" id="IPR044859">
    <property type="entry name" value="Allene_oxi_cyc_Dirigent"/>
</dbReference>
<evidence type="ECO:0000256" key="3">
    <source>
        <dbReference type="ARBA" id="ARBA00022525"/>
    </source>
</evidence>
<dbReference type="OrthoDB" id="1925209at2759"/>
<keyword evidence="4" id="KW-0052">Apoplast</keyword>
<dbReference type="EMBL" id="LRBV02000008">
    <property type="status" value="NOT_ANNOTATED_CDS"/>
    <property type="molecule type" value="Genomic_DNA"/>
</dbReference>
<name>A0A7N2MAR6_QUELO</name>
<dbReference type="InterPro" id="IPR004265">
    <property type="entry name" value="Dirigent"/>
</dbReference>
<proteinExistence type="inferred from homology"/>
<reference evidence="5" key="2">
    <citation type="submission" date="2021-01" db="UniProtKB">
        <authorList>
            <consortium name="EnsemblPlants"/>
        </authorList>
    </citation>
    <scope>IDENTIFICATION</scope>
</reference>
<comment type="function">
    <text evidence="4">Dirigent proteins impart stereoselectivity on the phenoxy radical-coupling reaction, yielding optically active lignans from two molecules of coniferyl alcohol in the biosynthesis of lignans, flavonolignans, and alkaloids and thus plays a central role in plant secondary metabolism.</text>
</comment>
<feature type="chain" id="PRO_5029951789" description="Dirigent protein" evidence="4">
    <location>
        <begin position="29"/>
        <end position="183"/>
    </location>
</feature>
<dbReference type="Gene3D" id="2.40.480.10">
    <property type="entry name" value="Allene oxide cyclase-like"/>
    <property type="match status" value="1"/>
</dbReference>
<comment type="subunit">
    <text evidence="2 4">Homodimer.</text>
</comment>
<evidence type="ECO:0000313" key="5">
    <source>
        <dbReference type="EnsemblPlants" id="QL08p021381:mrna:CDS:1"/>
    </source>
</evidence>
<sequence length="183" mass="19974">MATNLVPKRLTNLFLVLVLANIIYLAKATEPKKTTLSLYFHDTPDRCDSNVKVIPVTRIAGKAWNVPKTGTVIVTEDLITKTSGQNSAEVGRAKGMYVTAGSNGLDSQVSISIEFTDEEYKGSTIEMQGISNQFMPGAEVSVVGGTGKFRFARGYATFATHHLDIPNRYAIIRCDITVQLHCC</sequence>
<evidence type="ECO:0000256" key="4">
    <source>
        <dbReference type="RuleBase" id="RU363099"/>
    </source>
</evidence>
<gene>
    <name evidence="5" type="primary">LOC115954463</name>
</gene>
<dbReference type="Pfam" id="PF03018">
    <property type="entry name" value="Dirigent"/>
    <property type="match status" value="1"/>
</dbReference>
<evidence type="ECO:0000313" key="6">
    <source>
        <dbReference type="Proteomes" id="UP000594261"/>
    </source>
</evidence>
<dbReference type="GO" id="GO:0009699">
    <property type="term" value="P:phenylpropanoid biosynthetic process"/>
    <property type="evidence" value="ECO:0007669"/>
    <property type="project" value="UniProtKB-ARBA"/>
</dbReference>
<reference evidence="5 6" key="1">
    <citation type="journal article" date="2016" name="G3 (Bethesda)">
        <title>First Draft Assembly and Annotation of the Genome of a California Endemic Oak Quercus lobata Nee (Fagaceae).</title>
        <authorList>
            <person name="Sork V.L."/>
            <person name="Fitz-Gibbon S.T."/>
            <person name="Puiu D."/>
            <person name="Crepeau M."/>
            <person name="Gugger P.F."/>
            <person name="Sherman R."/>
            <person name="Stevens K."/>
            <person name="Langley C.H."/>
            <person name="Pellegrini M."/>
            <person name="Salzberg S.L."/>
        </authorList>
    </citation>
    <scope>NUCLEOTIDE SEQUENCE [LARGE SCALE GENOMIC DNA]</scope>
    <source>
        <strain evidence="5 6">cv. SW786</strain>
    </source>
</reference>
<accession>A0A7N2MAR6</accession>
<comment type="similarity">
    <text evidence="1 4">Belongs to the plant dirigent protein family.</text>
</comment>
<dbReference type="OMA" id="VYPHREL"/>
<keyword evidence="4" id="KW-0732">Signal</keyword>
<dbReference type="GeneID" id="115954463"/>
<evidence type="ECO:0000256" key="1">
    <source>
        <dbReference type="ARBA" id="ARBA00010746"/>
    </source>
</evidence>
<evidence type="ECO:0000256" key="2">
    <source>
        <dbReference type="ARBA" id="ARBA00011738"/>
    </source>
</evidence>
<dbReference type="KEGG" id="qlo:115954463"/>
<dbReference type="GO" id="GO:0048046">
    <property type="term" value="C:apoplast"/>
    <property type="evidence" value="ECO:0007669"/>
    <property type="project" value="UniProtKB-SubCell"/>
</dbReference>
<dbReference type="Proteomes" id="UP000594261">
    <property type="component" value="Chromosome 8"/>
</dbReference>
<dbReference type="EnsemblPlants" id="QL08p021381:mrna">
    <property type="protein sequence ID" value="QL08p021381:mrna:CDS:1"/>
    <property type="gene ID" value="QL08p021381"/>
</dbReference>
<dbReference type="InParanoid" id="A0A7N2MAR6"/>
<organism evidence="5 6">
    <name type="scientific">Quercus lobata</name>
    <name type="common">Valley oak</name>
    <dbReference type="NCBI Taxonomy" id="97700"/>
    <lineage>
        <taxon>Eukaryota</taxon>
        <taxon>Viridiplantae</taxon>
        <taxon>Streptophyta</taxon>
        <taxon>Embryophyta</taxon>
        <taxon>Tracheophyta</taxon>
        <taxon>Spermatophyta</taxon>
        <taxon>Magnoliopsida</taxon>
        <taxon>eudicotyledons</taxon>
        <taxon>Gunneridae</taxon>
        <taxon>Pentapetalae</taxon>
        <taxon>rosids</taxon>
        <taxon>fabids</taxon>
        <taxon>Fagales</taxon>
        <taxon>Fagaceae</taxon>
        <taxon>Quercus</taxon>
    </lineage>
</organism>
<dbReference type="RefSeq" id="XP_030928179.1">
    <property type="nucleotide sequence ID" value="XM_031072319.1"/>
</dbReference>
<dbReference type="PANTHER" id="PTHR21495">
    <property type="entry name" value="NUCLEOPORIN-RELATED"/>
    <property type="match status" value="1"/>
</dbReference>
<keyword evidence="6" id="KW-1185">Reference proteome</keyword>
<comment type="subcellular location">
    <subcellularLocation>
        <location evidence="4">Secreted</location>
        <location evidence="4">Extracellular space</location>
        <location evidence="4">Apoplast</location>
    </subcellularLocation>
</comment>
<dbReference type="Gramene" id="QL08p021381:mrna">
    <property type="protein sequence ID" value="QL08p021381:mrna:CDS:1"/>
    <property type="gene ID" value="QL08p021381"/>
</dbReference>
<keyword evidence="3 4" id="KW-0964">Secreted</keyword>
<dbReference type="AlphaFoldDB" id="A0A7N2MAR6"/>